<comment type="catalytic activity">
    <reaction evidence="5 6">
        <text>adenine + H2O + H(+) = hypoxanthine + NH4(+)</text>
        <dbReference type="Rhea" id="RHEA:23688"/>
        <dbReference type="ChEBI" id="CHEBI:15377"/>
        <dbReference type="ChEBI" id="CHEBI:15378"/>
        <dbReference type="ChEBI" id="CHEBI:16708"/>
        <dbReference type="ChEBI" id="CHEBI:17368"/>
        <dbReference type="ChEBI" id="CHEBI:28938"/>
        <dbReference type="EC" id="3.5.4.2"/>
    </reaction>
</comment>
<organism evidence="9 10">
    <name type="scientific">Peptoanaerobacter stomatis</name>
    <dbReference type="NCBI Taxonomy" id="796937"/>
    <lineage>
        <taxon>Bacteria</taxon>
        <taxon>Bacillati</taxon>
        <taxon>Bacillota</taxon>
        <taxon>Clostridia</taxon>
        <taxon>Peptostreptococcales</taxon>
        <taxon>Filifactoraceae</taxon>
        <taxon>Peptoanaerobacter</taxon>
    </lineage>
</organism>
<feature type="domain" description="Adenine deaminase C-terminal" evidence="8">
    <location>
        <begin position="400"/>
        <end position="569"/>
    </location>
</feature>
<dbReference type="InterPro" id="IPR026912">
    <property type="entry name" value="Adenine_deam_C"/>
</dbReference>
<dbReference type="PANTHER" id="PTHR11113">
    <property type="entry name" value="N-ACETYLGLUCOSAMINE-6-PHOSPHATE DEACETYLASE"/>
    <property type="match status" value="1"/>
</dbReference>
<dbReference type="EMBL" id="AFZE01000014">
    <property type="protein sequence ID" value="EHL15412.1"/>
    <property type="molecule type" value="Genomic_DNA"/>
</dbReference>
<dbReference type="SUPFAM" id="SSF51338">
    <property type="entry name" value="Composite domain of metallo-dependent hydrolases"/>
    <property type="match status" value="1"/>
</dbReference>
<evidence type="ECO:0000256" key="1">
    <source>
        <dbReference type="ARBA" id="ARBA00006773"/>
    </source>
</evidence>
<dbReference type="Proteomes" id="UP000006437">
    <property type="component" value="Unassembled WGS sequence"/>
</dbReference>
<evidence type="ECO:0000259" key="7">
    <source>
        <dbReference type="Pfam" id="PF01979"/>
    </source>
</evidence>
<reference evidence="9 10" key="1">
    <citation type="submission" date="2011-08" db="EMBL/GenBank/DDBJ databases">
        <title>The Genome Sequence of Eubacteriaceae bacterium ACC19a.</title>
        <authorList>
            <consortium name="The Broad Institute Genome Sequencing Platform"/>
            <person name="Earl A."/>
            <person name="Ward D."/>
            <person name="Feldgarden M."/>
            <person name="Gevers D."/>
            <person name="Sizova M."/>
            <person name="Hazen A."/>
            <person name="Epstein S."/>
            <person name="Young S.K."/>
            <person name="Zeng Q."/>
            <person name="Gargeya S."/>
            <person name="Fitzgerald M."/>
            <person name="Haas B."/>
            <person name="Abouelleil A."/>
            <person name="Alvarado L."/>
            <person name="Arachchi H.M."/>
            <person name="Berlin A."/>
            <person name="Brown A."/>
            <person name="Chapman S.B."/>
            <person name="Chen Z."/>
            <person name="Dunbar C."/>
            <person name="Freedman E."/>
            <person name="Gearin G."/>
            <person name="Gellesch M."/>
            <person name="Goldberg J."/>
            <person name="Griggs A."/>
            <person name="Gujja S."/>
            <person name="Heiman D."/>
            <person name="Howarth C."/>
            <person name="Larson L."/>
            <person name="Lui A."/>
            <person name="MacDonald P.J.P."/>
            <person name="Montmayeur A."/>
            <person name="Murphy C."/>
            <person name="Neiman D."/>
            <person name="Pearson M."/>
            <person name="Priest M."/>
            <person name="Roberts A."/>
            <person name="Saif S."/>
            <person name="Shea T."/>
            <person name="Shenoy N."/>
            <person name="Sisk P."/>
            <person name="Stolte C."/>
            <person name="Sykes S."/>
            <person name="Wortman J."/>
            <person name="Nusbaum C."/>
            <person name="Birren B."/>
        </authorList>
    </citation>
    <scope>NUCLEOTIDE SEQUENCE [LARGE SCALE GENOMIC DNA]</scope>
    <source>
        <strain evidence="9 10">ACC19a</strain>
    </source>
</reference>
<evidence type="ECO:0000313" key="9">
    <source>
        <dbReference type="EMBL" id="EHL15412.1"/>
    </source>
</evidence>
<comment type="cofactor">
    <cofactor evidence="6">
        <name>Mn(2+)</name>
        <dbReference type="ChEBI" id="CHEBI:29035"/>
    </cofactor>
</comment>
<evidence type="ECO:0000256" key="4">
    <source>
        <dbReference type="ARBA" id="ARBA00023211"/>
    </source>
</evidence>
<dbReference type="NCBIfam" id="TIGR01178">
    <property type="entry name" value="ade"/>
    <property type="match status" value="1"/>
</dbReference>
<evidence type="ECO:0000256" key="2">
    <source>
        <dbReference type="ARBA" id="ARBA00012782"/>
    </source>
</evidence>
<dbReference type="Pfam" id="PF01979">
    <property type="entry name" value="Amidohydro_1"/>
    <property type="match status" value="1"/>
</dbReference>
<dbReference type="HOGENOM" id="CLU_027935_0_0_9"/>
<dbReference type="GO" id="GO:0000034">
    <property type="term" value="F:adenine deaminase activity"/>
    <property type="evidence" value="ECO:0007669"/>
    <property type="project" value="UniProtKB-UniRule"/>
</dbReference>
<dbReference type="CDD" id="cd01295">
    <property type="entry name" value="AdeC"/>
    <property type="match status" value="1"/>
</dbReference>
<dbReference type="RefSeq" id="WP_009526136.1">
    <property type="nucleotide sequence ID" value="NZ_JH414562.1"/>
</dbReference>
<dbReference type="Gene3D" id="3.20.20.140">
    <property type="entry name" value="Metal-dependent hydrolases"/>
    <property type="match status" value="1"/>
</dbReference>
<sequence>MKKENLKKLINVASGRLKADIVIKNCKIIDVFSHDIINGDIAICDDQIAGIGDYDGNEIIDSHGLYASPGFIESHIHIESSYLSPSELGRLLVPHGTTTIIADPHEIVNVCGITGLDYMMESAKGTALDIKFALPSCVPATPFEHAGAILDSEKMKEPIKRENIIGLGEFMNFIGVINADDEVLNKLIVAKNEGKIIDGHSPQVYGKDLNAYSAARILADHECADVKEMQDRIQRGMYILLRQGSACHDLRPLLKGVNEKNSRRCLLCSDDRQPKTIFEEGHIDGHLKICVEEGLDAITAIQMATINASECFRLYDRGAIAPGYRADIVLFEDLKDFKIKNVFIKGELVAQNEKYLKETKYYDISSVKGSVKVKDFSLDKLKIKLKSNKINVIELSKGSVVTKKVIETVDIDENGEFIRNQNKDIVKMVVVERHNNTGNVASAFIKGYGIKSGAVALSISHDSHNIIAVGVNDEEIYFAVKSLIEQEGGIVLTKNNKIIESMPMPIAGLMSDKNGEWVNEKLQSIHEKAHEHLGISGDVEPVMTLCFMSLPVIPELKLTDMGLFDVKNSKFINIEAE</sequence>
<comment type="caution">
    <text evidence="9">The sequence shown here is derived from an EMBL/GenBank/DDBJ whole genome shotgun (WGS) entry which is preliminary data.</text>
</comment>
<dbReference type="Gene3D" id="2.30.40.10">
    <property type="entry name" value="Urease, subunit C, domain 1"/>
    <property type="match status" value="1"/>
</dbReference>
<keyword evidence="3 6" id="KW-0378">Hydrolase</keyword>
<gene>
    <name evidence="6" type="primary">ade</name>
    <name evidence="9" type="ORF">HMPREF9629_01907</name>
</gene>
<accession>G9X0H1</accession>
<evidence type="ECO:0000256" key="6">
    <source>
        <dbReference type="HAMAP-Rule" id="MF_01518"/>
    </source>
</evidence>
<dbReference type="GO" id="GO:0006146">
    <property type="term" value="P:adenine catabolic process"/>
    <property type="evidence" value="ECO:0007669"/>
    <property type="project" value="InterPro"/>
</dbReference>
<dbReference type="PANTHER" id="PTHR11113:SF2">
    <property type="entry name" value="ADENINE DEAMINASE"/>
    <property type="match status" value="1"/>
</dbReference>
<dbReference type="AlphaFoldDB" id="G9X0H1"/>
<evidence type="ECO:0000256" key="5">
    <source>
        <dbReference type="ARBA" id="ARBA00047720"/>
    </source>
</evidence>
<comment type="similarity">
    <text evidence="1 6">Belongs to the metallo-dependent hydrolases superfamily. Adenine deaminase family.</text>
</comment>
<keyword evidence="4 6" id="KW-0464">Manganese</keyword>
<dbReference type="Pfam" id="PF13382">
    <property type="entry name" value="Adenine_deam_C"/>
    <property type="match status" value="1"/>
</dbReference>
<name>G9X0H1_9FIRM</name>
<dbReference type="InterPro" id="IPR006680">
    <property type="entry name" value="Amidohydro-rel"/>
</dbReference>
<dbReference type="SUPFAM" id="SSF51556">
    <property type="entry name" value="Metallo-dependent hydrolases"/>
    <property type="match status" value="1"/>
</dbReference>
<evidence type="ECO:0000256" key="3">
    <source>
        <dbReference type="ARBA" id="ARBA00022801"/>
    </source>
</evidence>
<evidence type="ECO:0000313" key="10">
    <source>
        <dbReference type="Proteomes" id="UP000006437"/>
    </source>
</evidence>
<evidence type="ECO:0000259" key="8">
    <source>
        <dbReference type="Pfam" id="PF13382"/>
    </source>
</evidence>
<dbReference type="InterPro" id="IPR032466">
    <property type="entry name" value="Metal_Hydrolase"/>
</dbReference>
<dbReference type="InterPro" id="IPR006679">
    <property type="entry name" value="Adenine_deam"/>
</dbReference>
<protein>
    <recommendedName>
        <fullName evidence="2 6">Adenine deaminase</fullName>
        <shortName evidence="6">Adenase</shortName>
        <shortName evidence="6">Adenine aminase</shortName>
        <ecNumber evidence="2 6">3.5.4.2</ecNumber>
    </recommendedName>
</protein>
<dbReference type="PATRIC" id="fig|796937.3.peg.1118"/>
<feature type="domain" description="Amidohydrolase-related" evidence="7">
    <location>
        <begin position="67"/>
        <end position="349"/>
    </location>
</feature>
<proteinExistence type="inferred from homology"/>
<dbReference type="HAMAP" id="MF_01518">
    <property type="entry name" value="Adenine_deamin"/>
    <property type="match status" value="1"/>
</dbReference>
<dbReference type="InterPro" id="IPR011059">
    <property type="entry name" value="Metal-dep_hydrolase_composite"/>
</dbReference>
<dbReference type="EC" id="3.5.4.2" evidence="2 6"/>